<dbReference type="Pfam" id="PF00632">
    <property type="entry name" value="HECT"/>
    <property type="match status" value="1"/>
</dbReference>
<protein>
    <recommendedName>
        <fullName evidence="5">HECT domain-containing protein</fullName>
    </recommendedName>
</protein>
<dbReference type="EMBL" id="HBFR01002701">
    <property type="protein sequence ID" value="CAD8874633.1"/>
    <property type="molecule type" value="Transcribed_RNA"/>
</dbReference>
<dbReference type="Gene3D" id="3.30.2410.10">
    <property type="entry name" value="Hect, E3 ligase catalytic domain"/>
    <property type="match status" value="1"/>
</dbReference>
<feature type="compositionally biased region" description="Low complexity" evidence="4">
    <location>
        <begin position="403"/>
        <end position="412"/>
    </location>
</feature>
<accession>A0A7S1B5P1</accession>
<evidence type="ECO:0000256" key="3">
    <source>
        <dbReference type="PROSITE-ProRule" id="PRU00104"/>
    </source>
</evidence>
<dbReference type="Gene3D" id="3.30.2160.10">
    <property type="entry name" value="Hect, E3 ligase catalytic domain"/>
    <property type="match status" value="1"/>
</dbReference>
<evidence type="ECO:0000256" key="2">
    <source>
        <dbReference type="ARBA" id="ARBA00022786"/>
    </source>
</evidence>
<evidence type="ECO:0000313" key="6">
    <source>
        <dbReference type="EMBL" id="CAD8874633.1"/>
    </source>
</evidence>
<dbReference type="InterPro" id="IPR000569">
    <property type="entry name" value="HECT_dom"/>
</dbReference>
<gene>
    <name evidence="6" type="ORF">CHYS00102_LOCUS1808</name>
</gene>
<evidence type="ECO:0000256" key="4">
    <source>
        <dbReference type="SAM" id="MobiDB-lite"/>
    </source>
</evidence>
<dbReference type="PANTHER" id="PTHR45670:SF1">
    <property type="entry name" value="E3 UBIQUITIN-PROTEIN LIGASE HECTD1"/>
    <property type="match status" value="1"/>
</dbReference>
<keyword evidence="2 3" id="KW-0833">Ubl conjugation pathway</keyword>
<dbReference type="SMART" id="SM00119">
    <property type="entry name" value="HECTc"/>
    <property type="match status" value="1"/>
</dbReference>
<dbReference type="InterPro" id="IPR045322">
    <property type="entry name" value="HECTD1/TRIP12-like"/>
</dbReference>
<sequence length="2357" mass="264908">MQNHTLTFWRDDNFMGTLVTRIPRGKLYPVVCLFNTGSSVVICDLNEDPFSILSEQKLAQKNIKEKKLFEKRQMRKKQAELLVKDDALTPDLISVLHKIFLCYADRNFSQSASDSEKALITLDHASASRLWYRCRFELSSLDTLNSSHISVNDFVDFVHKHVTEEKESSSTSDDQMQLEEDHKSSSFSKFFSFEAGDTVELSDDFEKYGDAGSGPLQPGDRGSVTEVQKCSDGETQSVRVVFNSRRWWYQPGALWSERSGLLESATMRRLKMALRPHGYTQDLNYFGGKVVDDKNWEVEDLVISALPNHSKKMTSALHDGKISLTNNGSKRKVNLTEIGRMSKGSIKLSHVMVEYLIGTKRVRTNTAISSLVHFPFSQEFVFDKGCTDLSASIEGTDSKEESCSSSASNNKKPQNERIEERIKAVGKLDCFAIKDVTNDCISSLSMLAAMFSHGLPTSVVQGFRQLYTEPHEASLRKLSRLVIVIIKKIFTDSSNLSLSLDECETSKKKSVSHSKEHHLPDGINVADLMINDLHEVGSDFSNEAEQRDIFLSLLANTRATELDAGGLEYRSRSRRLGLLSSFRSSRSSSSEESLNEFVVSRPVSRSLPNNVFSGHQDYSTIRNVRGDLNRLRRDPDAASSWREVRSTLQHASTRRATEATKNLIQIGLLLNVVPWAHKSVADNVDINFNDEEGNSLLWLAISFECDLEIVTVLVQSGVPVTMKDLSKAAITNQPAVLKFLLKYCSYVDGSINLSTCCPDIANIISEVQIKQQIEKQALLDSAPQFVDNLLSEMIKLALKFRFSSGMDSFCRLLTKALVGDIFVDIMKNVKSVGDISTFCKDILLKISGTDSHEHSDLTENWKSNALMMVIPCSVLQGIQDDTMIQYFRLCEDFLWSKDVSDVAMGLLLALIAVKKFPSKISQNLEKYGFSGVAANHIARADLFISKVPHSSGKQIKCPKNHDTHFFFTSHGSFRCDLCGGEIGQSKPMVGCRICDWDACEECIDKKEGGVLKWALVKELSQTLCSLLPLSGKEGACNVDEEIAILVKGIMNRDKSSLELLNKFLKTPGKITHIEFQRHIIPALFESLVVSDILMDESTEKISPKLPIRKKPRVCFTKLTSKSSISLRIKHLCSTQLNFMKFAAESIFGSKKSPEVEVDCDVPELIRRLHVILSFEENVPVLKNKFSADKSDLENLVLPIKINLESFRDGNCSSLLAQPGISTICSRTVLVEPLLPFAKLQEFVLRTCPIKIPSYLNFCEKLAMDRAIIAIAESEDTGRRIARVIAFHEKSGAHIIRYASHFYPSDDVETDCNTSKHISDQFKFGMEEAWLILASRDYYVLGRDDACDIDVIIKTEDENVHNSIESISDDDIDLESNDGNLLLPVGTRVESNFKSNNETWDTYTVVGSAQRFSGSKKATSELNSCFYDLVDEKGFYFSSIPESQLRGNELILKKRNHQNYHTQVMLSGSDGAFVPDRSQGISEGIFERGIHISSLRRSMSEIRNAEVSKPTGVMRRQWSALQNIQQMRPIDLQEFDQNVYEQRLDGCDLSRRVSIGGKEVQIQVDPNIYENSPTLTVEFCIDNETSPRTIPPDLTVFHSIQILRKTNQSEPGCSNHDCKLFYCIKMDSKLMSSAEHVMQNSSGMLQNSNFSKSALKNISEVNIKPTFDKTVVFNHFRNLRGCDGLNVVCQQCIYVIGVLAATNEFLPSAVCLSETDQIRPMFVSKALTKKLLDQLEDPMSVTSGFLPNWCRLLVSTAPHLFSFDVRKKLLERGGTFGVSRAVYDQQEVKVDVTSLRSRIENIRQRAVALMQEAFSEDATDPMALQLQANELYSLEEVLKRQVTDAFRKQHWSEHFMQSAKGIVRREYLIADSITMMEAYAQCSKAKKRRLEIQFQGESGFDASSGEQQGVTRGFYADIAEALVSCKHCQVNCPTIGTSKLPMWIPDVDNSGEVIIPTPRANPLSILGVFPYPLGHTSPFIKDVCKQFHLIGRLFAASLRDGFIFPLPLSSSFLFLIQHVGNAKTIDFASVDEPVSKESMVYTPSIIDYNMELVLNGANLPRPGFFGGEVYAFETYICNKLDEYDKQDLSEQELLCKREELARNTDFAKRYLGKNYNCSFEDFAAAKKFVDPLCPYQNECSYPLCPEGWQRQLTIHNVREWVLLAKRFMLLDGVSMQAEAFRQGVDDFFPATSLSFFTSLELQREVCGEADTVKKWNELSVRKLFKLDGGKGANEARVIVAAIGGEGGVSLSRRFSDSSPTFGYLVKALTETTCIKRRQFLSFVTSLPIETPGEIEVVPIVNSSGEFLPTSLLSMPRANTCARRLYLPKFDSYEAFTDVFWAVVREESRFKGFFEWRGP</sequence>
<feature type="active site" description="Glycyl thioester intermediate" evidence="3">
    <location>
        <position position="2319"/>
    </location>
</feature>
<name>A0A7S1B5P1_9STRA</name>
<dbReference type="GO" id="GO:0043161">
    <property type="term" value="P:proteasome-mediated ubiquitin-dependent protein catabolic process"/>
    <property type="evidence" value="ECO:0007669"/>
    <property type="project" value="TreeGrafter"/>
</dbReference>
<organism evidence="6">
    <name type="scientific">Corethron hystrix</name>
    <dbReference type="NCBI Taxonomy" id="216773"/>
    <lineage>
        <taxon>Eukaryota</taxon>
        <taxon>Sar</taxon>
        <taxon>Stramenopiles</taxon>
        <taxon>Ochrophyta</taxon>
        <taxon>Bacillariophyta</taxon>
        <taxon>Coscinodiscophyceae</taxon>
        <taxon>Corethrophycidae</taxon>
        <taxon>Corethrales</taxon>
        <taxon>Corethraceae</taxon>
        <taxon>Corethron</taxon>
    </lineage>
</organism>
<dbReference type="PROSITE" id="PS50237">
    <property type="entry name" value="HECT"/>
    <property type="match status" value="1"/>
</dbReference>
<dbReference type="SUPFAM" id="SSF56204">
    <property type="entry name" value="Hect, E3 ligase catalytic domain"/>
    <property type="match status" value="1"/>
</dbReference>
<feature type="region of interest" description="Disordered" evidence="4">
    <location>
        <begin position="397"/>
        <end position="416"/>
    </location>
</feature>
<feature type="region of interest" description="Disordered" evidence="4">
    <location>
        <begin position="207"/>
        <end position="230"/>
    </location>
</feature>
<dbReference type="Gene3D" id="1.25.40.20">
    <property type="entry name" value="Ankyrin repeat-containing domain"/>
    <property type="match status" value="1"/>
</dbReference>
<proteinExistence type="predicted"/>
<dbReference type="InterPro" id="IPR036770">
    <property type="entry name" value="Ankyrin_rpt-contain_sf"/>
</dbReference>
<dbReference type="SUPFAM" id="SSF49899">
    <property type="entry name" value="Concanavalin A-like lectins/glucanases"/>
    <property type="match status" value="1"/>
</dbReference>
<dbReference type="InterPro" id="IPR035983">
    <property type="entry name" value="Hect_E3_ubiquitin_ligase"/>
</dbReference>
<dbReference type="Gene3D" id="3.90.1750.10">
    <property type="entry name" value="Hect, E3 ligase catalytic domains"/>
    <property type="match status" value="2"/>
</dbReference>
<dbReference type="GO" id="GO:0061630">
    <property type="term" value="F:ubiquitin protein ligase activity"/>
    <property type="evidence" value="ECO:0007669"/>
    <property type="project" value="InterPro"/>
</dbReference>
<dbReference type="InterPro" id="IPR013320">
    <property type="entry name" value="ConA-like_dom_sf"/>
</dbReference>
<keyword evidence="1" id="KW-0808">Transferase</keyword>
<reference evidence="6" key="1">
    <citation type="submission" date="2021-01" db="EMBL/GenBank/DDBJ databases">
        <authorList>
            <person name="Corre E."/>
            <person name="Pelletier E."/>
            <person name="Niang G."/>
            <person name="Scheremetjew M."/>
            <person name="Finn R."/>
            <person name="Kale V."/>
            <person name="Holt S."/>
            <person name="Cochrane G."/>
            <person name="Meng A."/>
            <person name="Brown T."/>
            <person name="Cohen L."/>
        </authorList>
    </citation>
    <scope>NUCLEOTIDE SEQUENCE</scope>
    <source>
        <strain evidence="6">308</strain>
    </source>
</reference>
<dbReference type="GO" id="GO:0000209">
    <property type="term" value="P:protein polyubiquitination"/>
    <property type="evidence" value="ECO:0007669"/>
    <property type="project" value="TreeGrafter"/>
</dbReference>
<dbReference type="SUPFAM" id="SSF48403">
    <property type="entry name" value="Ankyrin repeat"/>
    <property type="match status" value="1"/>
</dbReference>
<feature type="domain" description="HECT" evidence="5">
    <location>
        <begin position="1885"/>
        <end position="2351"/>
    </location>
</feature>
<dbReference type="PANTHER" id="PTHR45670">
    <property type="entry name" value="E3 UBIQUITIN-PROTEIN LIGASE TRIP12"/>
    <property type="match status" value="1"/>
</dbReference>
<evidence type="ECO:0000259" key="5">
    <source>
        <dbReference type="PROSITE" id="PS50237"/>
    </source>
</evidence>
<evidence type="ECO:0000256" key="1">
    <source>
        <dbReference type="ARBA" id="ARBA00022679"/>
    </source>
</evidence>